<organism evidence="1 2">
    <name type="scientific">Pelagomonas calceolata</name>
    <dbReference type="NCBI Taxonomy" id="35677"/>
    <lineage>
        <taxon>Eukaryota</taxon>
        <taxon>Sar</taxon>
        <taxon>Stramenopiles</taxon>
        <taxon>Ochrophyta</taxon>
        <taxon>Pelagophyceae</taxon>
        <taxon>Pelagomonadales</taxon>
        <taxon>Pelagomonadaceae</taxon>
        <taxon>Pelagomonas</taxon>
    </lineage>
</organism>
<accession>A0A8J2X118</accession>
<evidence type="ECO:0000313" key="1">
    <source>
        <dbReference type="EMBL" id="CAH0369986.1"/>
    </source>
</evidence>
<gene>
    <name evidence="1" type="ORF">PECAL_2P31330</name>
</gene>
<keyword evidence="2" id="KW-1185">Reference proteome</keyword>
<reference evidence="1" key="1">
    <citation type="submission" date="2021-11" db="EMBL/GenBank/DDBJ databases">
        <authorList>
            <consortium name="Genoscope - CEA"/>
            <person name="William W."/>
        </authorList>
    </citation>
    <scope>NUCLEOTIDE SEQUENCE</scope>
</reference>
<protein>
    <submittedName>
        <fullName evidence="1">Uncharacterized protein</fullName>
    </submittedName>
</protein>
<evidence type="ECO:0000313" key="2">
    <source>
        <dbReference type="Proteomes" id="UP000789595"/>
    </source>
</evidence>
<dbReference type="Proteomes" id="UP000789595">
    <property type="component" value="Unassembled WGS sequence"/>
</dbReference>
<dbReference type="EMBL" id="CAKKNE010000002">
    <property type="protein sequence ID" value="CAH0369986.1"/>
    <property type="molecule type" value="Genomic_DNA"/>
</dbReference>
<name>A0A8J2X118_9STRA</name>
<comment type="caution">
    <text evidence="1">The sequence shown here is derived from an EMBL/GenBank/DDBJ whole genome shotgun (WGS) entry which is preliminary data.</text>
</comment>
<proteinExistence type="predicted"/>
<sequence length="331" mass="34263">MATMLLQSPQEIKSQFQAWDQQLASRESIQQVARQVAQSARQQTFDGANLAPTLTYWSEMLRVATTRSTVIKKHLDAGAVLGGVDTSTRGALGVVRGKLAGGSSTADATRSARVVLFLVKQYAGLAAILGAPPPDARTAAFASTLCAVHQILETAPPSEARAGARAALGSELDGACLRVCVAHGAPFISCLAGPTTNEAGRGACLSRLMEAHGAAVADLFEGGEPFAGVVLRAAIAGALAAPRPDFARLVEGPVVALRLAMRQDARDAVDALIKAAAAEDARARELAGLIWAAFLAGCEPRLRLALLELLQASGAGDAVVERAVLGGWDQL</sequence>
<dbReference type="AlphaFoldDB" id="A0A8J2X118"/>